<dbReference type="GO" id="GO:0006886">
    <property type="term" value="P:intracellular protein transport"/>
    <property type="evidence" value="ECO:0007669"/>
    <property type="project" value="UniProtKB-UniRule"/>
</dbReference>
<keyword evidence="2" id="KW-0813">Transport</keyword>
<dbReference type="InterPro" id="IPR001841">
    <property type="entry name" value="Znf_RING"/>
</dbReference>
<dbReference type="GO" id="GO:0007033">
    <property type="term" value="P:vacuole organization"/>
    <property type="evidence" value="ECO:0007669"/>
    <property type="project" value="TreeGrafter"/>
</dbReference>
<evidence type="ECO:0000256" key="8">
    <source>
        <dbReference type="ARBA" id="ARBA00029433"/>
    </source>
</evidence>
<evidence type="ECO:0000313" key="14">
    <source>
        <dbReference type="EMBL" id="EJT49265.1"/>
    </source>
</evidence>
<dbReference type="GO" id="GO:0030897">
    <property type="term" value="C:HOPS complex"/>
    <property type="evidence" value="ECO:0007669"/>
    <property type="project" value="TreeGrafter"/>
</dbReference>
<dbReference type="KEGG" id="tasa:A1Q1_01623"/>
<dbReference type="GO" id="GO:0006904">
    <property type="term" value="P:vesicle docking involved in exocytosis"/>
    <property type="evidence" value="ECO:0007669"/>
    <property type="project" value="TreeGrafter"/>
</dbReference>
<dbReference type="GO" id="GO:0008270">
    <property type="term" value="F:zinc ion binding"/>
    <property type="evidence" value="ECO:0007669"/>
    <property type="project" value="UniProtKB-KW"/>
</dbReference>
<evidence type="ECO:0000259" key="11">
    <source>
        <dbReference type="Pfam" id="PF12451"/>
    </source>
</evidence>
<dbReference type="VEuPathDB" id="FungiDB:A1Q1_01623"/>
<proteinExistence type="inferred from homology"/>
<dbReference type="CDD" id="cd16688">
    <property type="entry name" value="RING-H2_Vps11"/>
    <property type="match status" value="1"/>
</dbReference>
<dbReference type="InterPro" id="IPR057307">
    <property type="entry name" value="PEP5_VPS11_N"/>
</dbReference>
<dbReference type="InterPro" id="IPR024763">
    <property type="entry name" value="VPS11_C"/>
</dbReference>
<evidence type="ECO:0000313" key="15">
    <source>
        <dbReference type="Proteomes" id="UP000002748"/>
    </source>
</evidence>
<dbReference type="PIRSF" id="PIRSF007860">
    <property type="entry name" value="VPS11"/>
    <property type="match status" value="1"/>
</dbReference>
<keyword evidence="4" id="KW-0863">Zinc-finger</keyword>
<protein>
    <submittedName>
        <fullName evidence="14">Uncharacterized protein</fullName>
    </submittedName>
</protein>
<organism evidence="14 15">
    <name type="scientific">Trichosporon asahii var. asahii (strain ATCC 90039 / CBS 2479 / JCM 2466 / KCTC 7840 / NBRC 103889/ NCYC 2677 / UAMH 7654)</name>
    <name type="common">Yeast</name>
    <dbReference type="NCBI Taxonomy" id="1186058"/>
    <lineage>
        <taxon>Eukaryota</taxon>
        <taxon>Fungi</taxon>
        <taxon>Dikarya</taxon>
        <taxon>Basidiomycota</taxon>
        <taxon>Agaricomycotina</taxon>
        <taxon>Tremellomycetes</taxon>
        <taxon>Trichosporonales</taxon>
        <taxon>Trichosporonaceae</taxon>
        <taxon>Trichosporon</taxon>
    </lineage>
</organism>
<dbReference type="InterPro" id="IPR057308">
    <property type="entry name" value="CHCR_PEP5_VPS11"/>
</dbReference>
<dbReference type="Pfam" id="PF12451">
    <property type="entry name" value="VPS11_C"/>
    <property type="match status" value="1"/>
</dbReference>
<sequence>MAGPSRVDTVSAPQWRQFSFFDLDTVKDVEDLAVAPRALRDLVQPIVVTPTSPSSPLTPSVIISTGNSIIVFDRHFVPQRTFTAWEGNGRATALLEAGGLLLAIGEDEGSRQPILKVWDLSKDDKKKGGPLLMRNVRIQPPSGRPHPVRPALVTPLTIGDGTVLLYRHLLQSLTTSPTALTSLPKARVVLEPNERAPEAITGLGFRESHSPKHGPNATTLFIVTTNRVLAAPVSAKGGEARVLDEIGCGLDCASMDWERQNMVVARDEAIYLYSPEGRGACYAYDGRKTSTFVSKHNLIITSPSVPTAAARRQMPRGAADDSADAAKITIFDLENKIVAYSGVFRNGIKALFSQWGTVFVFEGNGQEHATTAKLDVLYKRNLYTLALGLAKSQGVADAGLAEIHMLYGDYLYGKGDFDGAMSQFVKTLGFTQPSYVIRKRINNLTTYLQELHARGLANPDHTTLLLNCYTKTSDRARLDAFIKNEAKRDAGADELPFDLDTAIRVCRQAGFFEHATYLARKYGRHEDYLRIQIEDAEEYKDALRYLRSLGPEACEENLVHYGRSLLHHEPEATTDLLIDLCSGNLGKKTTHHDMHADSRANGSGPAVLSYLGVNRLFGADNQNSGGPATPNGAPTNPSTPEAESPREEEPSYIPPSPRHFFPHFIDHHNLFVHFLEDVAYSLWGQKVDATAQRTSVPIPRREENDSTDPALSDQRSVWNTLLELYLDDTNSSDTTVASTARSKVISLLGSGDSIPFDPMHALVLCSMAGFTDGLVGLWESMGMYEDALRYWMEKAAESPDRTANGGAPDPGSEVFRYLDVYGPTNLSLYPLVLRWMTSSPAILSKYQDRLSGILATIDEERIIPPLAVVQLLSRNGVASVGLVKDWLRSKVDETKNEIEASLVQSYRSETAAKEQQIANLTNTTAPEVFQVTQCAACGGQLDLPSVHFMCKHSYHQRCLSDSDPECILCAQQHTMVQEIRRNQTRLADRHDIFLNEVHDSDDGFAVVAGAFGRGLFSKDVIDAYNQGWGAHVVRGTAPSGQRQSSPIAQGASSPLRAAHLLRIPGSPRGGGNAPAHSCTLLSATISGLARTLGVGLGLVQLLNAAELAVEDLLARFWKVSKAGALTYVVQQASGDTATRSGPLARSTKPV</sequence>
<dbReference type="PROSITE" id="PS50236">
    <property type="entry name" value="CHCR"/>
    <property type="match status" value="1"/>
</dbReference>
<dbReference type="EMBL" id="ALBS01000175">
    <property type="protein sequence ID" value="EJT49265.1"/>
    <property type="molecule type" value="Genomic_DNA"/>
</dbReference>
<feature type="domain" description="RING-type" evidence="12">
    <location>
        <begin position="934"/>
        <end position="962"/>
    </location>
</feature>
<evidence type="ECO:0000256" key="10">
    <source>
        <dbReference type="SAM" id="MobiDB-lite"/>
    </source>
</evidence>
<dbReference type="PANTHER" id="PTHR23323:SF24">
    <property type="entry name" value="VACUOLAR PROTEIN SORTING-ASSOCIATED PROTEIN 11 HOMOLOG"/>
    <property type="match status" value="1"/>
</dbReference>
<dbReference type="GeneID" id="25985137"/>
<evidence type="ECO:0000259" key="13">
    <source>
        <dbReference type="Pfam" id="PF23341"/>
    </source>
</evidence>
<dbReference type="Proteomes" id="UP000002748">
    <property type="component" value="Unassembled WGS sequence"/>
</dbReference>
<feature type="domain" description="PEP5/VPS11 N-terminal" evidence="13">
    <location>
        <begin position="15"/>
        <end position="366"/>
    </location>
</feature>
<evidence type="ECO:0000259" key="12">
    <source>
        <dbReference type="Pfam" id="PF17122"/>
    </source>
</evidence>
<comment type="similarity">
    <text evidence="1">Belongs to the VPS11 family.</text>
</comment>
<dbReference type="GO" id="GO:0030674">
    <property type="term" value="F:protein-macromolecule adaptor activity"/>
    <property type="evidence" value="ECO:0007669"/>
    <property type="project" value="TreeGrafter"/>
</dbReference>
<name>J4UDN5_TRIAS</name>
<dbReference type="GO" id="GO:0005768">
    <property type="term" value="C:endosome"/>
    <property type="evidence" value="ECO:0007669"/>
    <property type="project" value="TreeGrafter"/>
</dbReference>
<dbReference type="RefSeq" id="XP_014180137.1">
    <property type="nucleotide sequence ID" value="XM_014324662.1"/>
</dbReference>
<dbReference type="OrthoDB" id="26184at2759"/>
<feature type="repeat" description="CHCR" evidence="9">
    <location>
        <begin position="408"/>
        <end position="574"/>
    </location>
</feature>
<comment type="subcellular location">
    <subcellularLocation>
        <location evidence="8">Endomembrane system</location>
        <topology evidence="8">Peripheral membrane protein</topology>
        <orientation evidence="8">Cytoplasmic side</orientation>
    </subcellularLocation>
</comment>
<feature type="compositionally biased region" description="Polar residues" evidence="10">
    <location>
        <begin position="620"/>
        <end position="636"/>
    </location>
</feature>
<evidence type="ECO:0000256" key="6">
    <source>
        <dbReference type="ARBA" id="ARBA00022927"/>
    </source>
</evidence>
<dbReference type="Pfam" id="PF23341">
    <property type="entry name" value="PEP5_VPS11_N"/>
    <property type="match status" value="1"/>
</dbReference>
<keyword evidence="6" id="KW-0653">Protein transport</keyword>
<dbReference type="InterPro" id="IPR000547">
    <property type="entry name" value="Clathrin_H-chain/VPS_repeat"/>
</dbReference>
<dbReference type="HOGENOM" id="CLU_001287_0_0_1"/>
<dbReference type="AlphaFoldDB" id="J4UDN5"/>
<dbReference type="InterPro" id="IPR016528">
    <property type="entry name" value="VPS11"/>
</dbReference>
<evidence type="ECO:0000256" key="2">
    <source>
        <dbReference type="ARBA" id="ARBA00022448"/>
    </source>
</evidence>
<accession>J4UDN5</accession>
<keyword evidence="5" id="KW-0862">Zinc</keyword>
<evidence type="ECO:0000256" key="7">
    <source>
        <dbReference type="ARBA" id="ARBA00023136"/>
    </source>
</evidence>
<dbReference type="Pfam" id="PF23356">
    <property type="entry name" value="TPR_PEP5_VPS11"/>
    <property type="match status" value="1"/>
</dbReference>
<evidence type="ECO:0000256" key="9">
    <source>
        <dbReference type="PROSITE-ProRule" id="PRU01006"/>
    </source>
</evidence>
<dbReference type="PANTHER" id="PTHR23323">
    <property type="entry name" value="VACUOLAR PROTEIN SORTING-ASSOCIATED PROTEIN"/>
    <property type="match status" value="1"/>
</dbReference>
<evidence type="ECO:0000256" key="3">
    <source>
        <dbReference type="ARBA" id="ARBA00022723"/>
    </source>
</evidence>
<dbReference type="GO" id="GO:0007032">
    <property type="term" value="P:endosome organization"/>
    <property type="evidence" value="ECO:0007669"/>
    <property type="project" value="TreeGrafter"/>
</dbReference>
<dbReference type="GO" id="GO:0048284">
    <property type="term" value="P:organelle fusion"/>
    <property type="evidence" value="ECO:0007669"/>
    <property type="project" value="TreeGrafter"/>
</dbReference>
<evidence type="ECO:0000256" key="1">
    <source>
        <dbReference type="ARBA" id="ARBA00007070"/>
    </source>
</evidence>
<dbReference type="Pfam" id="PF17122">
    <property type="entry name" value="zf-C3H2C3"/>
    <property type="match status" value="1"/>
</dbReference>
<gene>
    <name evidence="14" type="ORF">A1Q1_01623</name>
</gene>
<keyword evidence="7" id="KW-0472">Membrane</keyword>
<evidence type="ECO:0000256" key="5">
    <source>
        <dbReference type="ARBA" id="ARBA00022833"/>
    </source>
</evidence>
<feature type="region of interest" description="Disordered" evidence="10">
    <location>
        <begin position="619"/>
        <end position="655"/>
    </location>
</feature>
<feature type="domain" description="Vacuolar protein sorting protein 11 C-terminal" evidence="11">
    <location>
        <begin position="973"/>
        <end position="1017"/>
    </location>
</feature>
<keyword evidence="3" id="KW-0479">Metal-binding</keyword>
<comment type="caution">
    <text evidence="14">The sequence shown here is derived from an EMBL/GenBank/DDBJ whole genome shotgun (WGS) entry which is preliminary data.</text>
</comment>
<evidence type="ECO:0000256" key="4">
    <source>
        <dbReference type="ARBA" id="ARBA00022771"/>
    </source>
</evidence>
<feature type="region of interest" description="Disordered" evidence="10">
    <location>
        <begin position="691"/>
        <end position="711"/>
    </location>
</feature>
<reference evidence="14 15" key="1">
    <citation type="journal article" date="2012" name="Eukaryot. Cell">
        <title>Draft genome sequence of CBS 2479, the standard type strain of Trichosporon asahii.</title>
        <authorList>
            <person name="Yang R.Y."/>
            <person name="Li H.T."/>
            <person name="Zhu H."/>
            <person name="Zhou G.P."/>
            <person name="Wang M."/>
            <person name="Wang L."/>
        </authorList>
    </citation>
    <scope>NUCLEOTIDE SEQUENCE [LARGE SCALE GENOMIC DNA]</scope>
    <source>
        <strain evidence="15">ATCC 90039 / CBS 2479 / JCM 2466 / KCTC 7840 / NCYC 2677 / UAMH 7654</strain>
    </source>
</reference>